<reference evidence="2" key="2">
    <citation type="submission" date="2023-05" db="EMBL/GenBank/DDBJ databases">
        <authorList>
            <person name="Schelkunov M.I."/>
        </authorList>
    </citation>
    <scope>NUCLEOTIDE SEQUENCE</scope>
    <source>
        <strain evidence="2">Hsosn_3</strain>
        <tissue evidence="2">Leaf</tissue>
    </source>
</reference>
<accession>A0AAD8IV94</accession>
<reference evidence="2" key="1">
    <citation type="submission" date="2023-02" db="EMBL/GenBank/DDBJ databases">
        <title>Genome of toxic invasive species Heracleum sosnowskyi carries increased number of genes despite the absence of recent whole-genome duplications.</title>
        <authorList>
            <person name="Schelkunov M."/>
            <person name="Shtratnikova V."/>
            <person name="Makarenko M."/>
            <person name="Klepikova A."/>
            <person name="Omelchenko D."/>
            <person name="Novikova G."/>
            <person name="Obukhova E."/>
            <person name="Bogdanov V."/>
            <person name="Penin A."/>
            <person name="Logacheva M."/>
        </authorList>
    </citation>
    <scope>NUCLEOTIDE SEQUENCE</scope>
    <source>
        <strain evidence="2">Hsosn_3</strain>
        <tissue evidence="2">Leaf</tissue>
    </source>
</reference>
<comment type="caution">
    <text evidence="2">The sequence shown here is derived from an EMBL/GenBank/DDBJ whole genome shotgun (WGS) entry which is preliminary data.</text>
</comment>
<gene>
    <name evidence="2" type="ORF">POM88_011825</name>
</gene>
<dbReference type="Proteomes" id="UP001237642">
    <property type="component" value="Unassembled WGS sequence"/>
</dbReference>
<feature type="compositionally biased region" description="Basic and acidic residues" evidence="1">
    <location>
        <begin position="1163"/>
        <end position="1176"/>
    </location>
</feature>
<feature type="compositionally biased region" description="Basic and acidic residues" evidence="1">
    <location>
        <begin position="991"/>
        <end position="1005"/>
    </location>
</feature>
<evidence type="ECO:0000313" key="3">
    <source>
        <dbReference type="Proteomes" id="UP001237642"/>
    </source>
</evidence>
<feature type="compositionally biased region" description="Polar residues" evidence="1">
    <location>
        <begin position="972"/>
        <end position="990"/>
    </location>
</feature>
<dbReference type="EMBL" id="JAUIZM010000003">
    <property type="protein sequence ID" value="KAK1392769.1"/>
    <property type="molecule type" value="Genomic_DNA"/>
</dbReference>
<feature type="region of interest" description="Disordered" evidence="1">
    <location>
        <begin position="1150"/>
        <end position="1176"/>
    </location>
</feature>
<feature type="compositionally biased region" description="Basic and acidic residues" evidence="1">
    <location>
        <begin position="892"/>
        <end position="901"/>
    </location>
</feature>
<dbReference type="AlphaFoldDB" id="A0AAD8IV94"/>
<evidence type="ECO:0000256" key="1">
    <source>
        <dbReference type="SAM" id="MobiDB-lite"/>
    </source>
</evidence>
<dbReference type="PANTHER" id="PTHR34536">
    <property type="entry name" value="DENTIN SIALOPHOSPHOPROTEIN-LIKE PROTEIN"/>
    <property type="match status" value="1"/>
</dbReference>
<protein>
    <submittedName>
        <fullName evidence="2">Uncharacterized protein</fullName>
    </submittedName>
</protein>
<organism evidence="2 3">
    <name type="scientific">Heracleum sosnowskyi</name>
    <dbReference type="NCBI Taxonomy" id="360622"/>
    <lineage>
        <taxon>Eukaryota</taxon>
        <taxon>Viridiplantae</taxon>
        <taxon>Streptophyta</taxon>
        <taxon>Embryophyta</taxon>
        <taxon>Tracheophyta</taxon>
        <taxon>Spermatophyta</taxon>
        <taxon>Magnoliopsida</taxon>
        <taxon>eudicotyledons</taxon>
        <taxon>Gunneridae</taxon>
        <taxon>Pentapetalae</taxon>
        <taxon>asterids</taxon>
        <taxon>campanulids</taxon>
        <taxon>Apiales</taxon>
        <taxon>Apiaceae</taxon>
        <taxon>Apioideae</taxon>
        <taxon>apioid superclade</taxon>
        <taxon>Tordylieae</taxon>
        <taxon>Tordyliinae</taxon>
        <taxon>Heracleum</taxon>
    </lineage>
</organism>
<name>A0AAD8IV94_9APIA</name>
<feature type="region of interest" description="Disordered" evidence="1">
    <location>
        <begin position="878"/>
        <end position="927"/>
    </location>
</feature>
<sequence>MLSTVNLELSSFINPELTWKKVKKGCRSTTRRPRNSLNQNLNVGTELSNKNCNRDQDSSESEKWQLGVAVLGRRFAEKIVDVPIKKRRLLIRPPSPPSRTLLPDDKGSLLPQPQTPQHAIEPEQIVDIKPSGAGRHLSLGSHYGSQKWIFDKSLAPKFEGKVDEVPFGKKYELLKAGYASNDDFSGIELLARAACSSSINNDIKLEETCALKAFAKAEAVDIPNTTIPFLESIASSVTSHITGTELVNEDDMGTELVNEDDMGESAVDRTTIAAVSKNENDVVVRSRAHWDLNTLMEEWEEPDDVTPIDGQMNYSEIVPGATHCETISIGNSTVQSNLDGLRDAKIDGQSVVRKEVPSHVGCIKELADGIGVVIGRSCIDEDTLKTCSSPNETYIEKQYFTTPEHGKDAFDVAAYDTIAYLPLRSIEASGNNLSTELPPPASLHVFEDKMYASANCELEQVGEVSCATSVKENRKLSSEFLEVGKLKLFTSDLPLQNSIGHETNDTQTKDCNLIENTTGSPDRKTSPGEVMKPISFKTSDVGNSMGELYRANHFDPSPKSEALSASSTYVGIGEVKLLSNKASAADSNVIDVAVKDEPKRLLDISDCPSKFDQDNNISDCYDKDGNKANIKHISEYEAGYDSSFEDGELRESGVYTWGENDFEAETECVDYNSDYGDGDDIEKVGDGENRLAKAGDSEPLKQCFNGSILDGSHSACTEANISSGNWFDEHMEYGVAEGNVDGYNDKSVYAGEFRSRAFRSDLSSFSKGPSPFDAMERNRYLGVHRNRFDNSNYSYPRAERGFGPEKSRGRGRFSYKPFVSRSETDGQWVGCPTTYRDTRNSCHGPDGHAYSRPRDVTAFSTKFGGFNYEDDRRSIIHSSNGSCYRSSMGRRSQPDRDDSYVDQRGISPVRDIDQYRSRGRSRQYTQGIRRVPGVEYSENMPDDAAQHPIRKQPYFCRRGRGFSPNYRGGNFSHRNSCSRSPTRSPVAWNSQRDRNMNTRRHSPDFRSDARREIIGSRLKKNSYGADEEIYLSPPKIRVPPHSNSRWFNSRNYTNNHFRDRKSPVRMVRGGRQGMDFIGYSGKRSDGIVRPNIHSGRFQEESIDEKISHDDRYEINYRVRRYNTGGAVRRFRYDADDCFEARNTHNDDNVGLAAMRDIPGDGAGEERGPRYNSGDRM</sequence>
<evidence type="ECO:0000313" key="2">
    <source>
        <dbReference type="EMBL" id="KAK1392769.1"/>
    </source>
</evidence>
<feature type="region of interest" description="Disordered" evidence="1">
    <location>
        <begin position="91"/>
        <end position="118"/>
    </location>
</feature>
<feature type="region of interest" description="Disordered" evidence="1">
    <location>
        <begin position="25"/>
        <end position="59"/>
    </location>
</feature>
<feature type="compositionally biased region" description="Polar residues" evidence="1">
    <location>
        <begin position="35"/>
        <end position="51"/>
    </location>
</feature>
<feature type="compositionally biased region" description="Basic residues" evidence="1">
    <location>
        <begin position="25"/>
        <end position="34"/>
    </location>
</feature>
<dbReference type="PANTHER" id="PTHR34536:SF6">
    <property type="entry name" value="DENTIN SIALOPHOSPHOPROTEIN-LIKE PROTEIN"/>
    <property type="match status" value="1"/>
</dbReference>
<feature type="region of interest" description="Disordered" evidence="1">
    <location>
        <begin position="972"/>
        <end position="1005"/>
    </location>
</feature>
<proteinExistence type="predicted"/>
<keyword evidence="3" id="KW-1185">Reference proteome</keyword>